<dbReference type="Proteomes" id="UP001153620">
    <property type="component" value="Chromosome 3"/>
</dbReference>
<reference evidence="5" key="2">
    <citation type="submission" date="2022-10" db="EMBL/GenBank/DDBJ databases">
        <authorList>
            <consortium name="ENA_rothamsted_submissions"/>
            <consortium name="culmorum"/>
            <person name="King R."/>
        </authorList>
    </citation>
    <scope>NUCLEOTIDE SEQUENCE</scope>
</reference>
<name>A0A9N9S1W3_9DIPT</name>
<keyword evidence="3" id="KW-1133">Transmembrane helix</keyword>
<evidence type="ECO:0000313" key="5">
    <source>
        <dbReference type="EMBL" id="CAG9809287.1"/>
    </source>
</evidence>
<dbReference type="EMBL" id="OU895879">
    <property type="protein sequence ID" value="CAG9809287.1"/>
    <property type="molecule type" value="Genomic_DNA"/>
</dbReference>
<evidence type="ECO:0000256" key="3">
    <source>
        <dbReference type="SAM" id="Phobius"/>
    </source>
</evidence>
<comment type="similarity">
    <text evidence="1">Belongs to the sulfotransferase 1 family.</text>
</comment>
<proteinExistence type="inferred from homology"/>
<reference evidence="5" key="1">
    <citation type="submission" date="2022-01" db="EMBL/GenBank/DDBJ databases">
        <authorList>
            <person name="King R."/>
        </authorList>
    </citation>
    <scope>NUCLEOTIDE SEQUENCE</scope>
</reference>
<keyword evidence="2" id="KW-0808">Transferase</keyword>
<evidence type="ECO:0000259" key="4">
    <source>
        <dbReference type="Pfam" id="PF00685"/>
    </source>
</evidence>
<dbReference type="Pfam" id="PF00685">
    <property type="entry name" value="Sulfotransfer_1"/>
    <property type="match status" value="1"/>
</dbReference>
<keyword evidence="6" id="KW-1185">Reference proteome</keyword>
<evidence type="ECO:0000313" key="6">
    <source>
        <dbReference type="Proteomes" id="UP001153620"/>
    </source>
</evidence>
<feature type="transmembrane region" description="Helical" evidence="3">
    <location>
        <begin position="6"/>
        <end position="29"/>
    </location>
</feature>
<dbReference type="AlphaFoldDB" id="A0A9N9S1W3"/>
<feature type="domain" description="Sulfotransferase" evidence="4">
    <location>
        <begin position="206"/>
        <end position="458"/>
    </location>
</feature>
<organism evidence="5 6">
    <name type="scientific">Chironomus riparius</name>
    <dbReference type="NCBI Taxonomy" id="315576"/>
    <lineage>
        <taxon>Eukaryota</taxon>
        <taxon>Metazoa</taxon>
        <taxon>Ecdysozoa</taxon>
        <taxon>Arthropoda</taxon>
        <taxon>Hexapoda</taxon>
        <taxon>Insecta</taxon>
        <taxon>Pterygota</taxon>
        <taxon>Neoptera</taxon>
        <taxon>Endopterygota</taxon>
        <taxon>Diptera</taxon>
        <taxon>Nematocera</taxon>
        <taxon>Chironomoidea</taxon>
        <taxon>Chironomidae</taxon>
        <taxon>Chironominae</taxon>
        <taxon>Chironomus</taxon>
    </lineage>
</organism>
<accession>A0A9N9S1W3</accession>
<evidence type="ECO:0000256" key="2">
    <source>
        <dbReference type="ARBA" id="ARBA00022679"/>
    </source>
</evidence>
<dbReference type="PANTHER" id="PTHR11783">
    <property type="entry name" value="SULFOTRANSFERASE SULT"/>
    <property type="match status" value="1"/>
</dbReference>
<sequence length="466" mass="54891">MNCLNIFINLSVGFLIIAKLIPKVLTYLLEKLYGVKLNVKSVKLLSASIYDLNIKWKDGEVSVKEISFNSKLFDKSFKKLVCATFKTVEVSVFNRSDLEKSNGLRSLLICFNPKVVQFIEMFEITLENFLFVIFEANMKIKTKICQRVFKLNSNDFTKSFKKVSTNNIEFLKVKSKNERWKNFPATYFHPEFNYFTNQYKDFEVRKDDIFIAGFPRSGTSRTQEMAWLIANDCDFETALKYKLEVRCPNLDNFMSTFLFHQHTLACSLDDMPSPRTIKTHLPIQLLPDQVWTKKPKIIHISRDVKDVAISNYHFWKSMNINCPDLREFLNCFLNDTIQYGPYRETVHNYLNIPNYENIIYITYETMHADLDGTIMKISKFLEKPISFDNLQKLKDHLSFEKMKNNKATNNKEILADFQKFRNGEEVDSDNFIRKGIIGDHKNSMSKEYIDRFDKWWSERSLLKQGF</sequence>
<gene>
    <name evidence="5" type="ORF">CHIRRI_LOCUS12114</name>
</gene>
<dbReference type="InterPro" id="IPR027417">
    <property type="entry name" value="P-loop_NTPase"/>
</dbReference>
<protein>
    <recommendedName>
        <fullName evidence="4">Sulfotransferase domain-containing protein</fullName>
    </recommendedName>
</protein>
<dbReference type="SUPFAM" id="SSF52540">
    <property type="entry name" value="P-loop containing nucleoside triphosphate hydrolases"/>
    <property type="match status" value="1"/>
</dbReference>
<keyword evidence="3" id="KW-0472">Membrane</keyword>
<dbReference type="Gene3D" id="3.40.50.300">
    <property type="entry name" value="P-loop containing nucleotide triphosphate hydrolases"/>
    <property type="match status" value="1"/>
</dbReference>
<dbReference type="InterPro" id="IPR000863">
    <property type="entry name" value="Sulfotransferase_dom"/>
</dbReference>
<dbReference type="GO" id="GO:0008146">
    <property type="term" value="F:sulfotransferase activity"/>
    <property type="evidence" value="ECO:0007669"/>
    <property type="project" value="InterPro"/>
</dbReference>
<evidence type="ECO:0000256" key="1">
    <source>
        <dbReference type="ARBA" id="ARBA00005771"/>
    </source>
</evidence>
<keyword evidence="3" id="KW-0812">Transmembrane</keyword>
<dbReference type="OrthoDB" id="205623at2759"/>